<evidence type="ECO:0000313" key="2">
    <source>
        <dbReference type="EMBL" id="EKS33124.1"/>
    </source>
</evidence>
<keyword evidence="3" id="KW-1185">Reference proteome</keyword>
<feature type="chain" id="PRO_5003919511" description="DUF3551 domain-containing protein" evidence="1">
    <location>
        <begin position="23"/>
        <end position="78"/>
    </location>
</feature>
<sequence>MNAMRRLLSAGLALAAGGAVLAAPGEARAGMWCIRDVGSDRPVCVFPTARDCTSAAVIRGGICEREPLAPRKPEPRVR</sequence>
<dbReference type="OrthoDB" id="9930546at2"/>
<feature type="signal peptide" evidence="1">
    <location>
        <begin position="1"/>
        <end position="22"/>
    </location>
</feature>
<dbReference type="RefSeq" id="WP_002714035.1">
    <property type="nucleotide sequence ID" value="NZ_KB375281.1"/>
</dbReference>
<dbReference type="PROSITE" id="PS51318">
    <property type="entry name" value="TAT"/>
    <property type="match status" value="1"/>
</dbReference>
<accession>K8NXA4</accession>
<dbReference type="InterPro" id="IPR006311">
    <property type="entry name" value="TAT_signal"/>
</dbReference>
<comment type="caution">
    <text evidence="2">The sequence shown here is derived from an EMBL/GenBank/DDBJ whole genome shotgun (WGS) entry which is preliminary data.</text>
</comment>
<keyword evidence="1" id="KW-0732">Signal</keyword>
<dbReference type="EMBL" id="AGWY01000013">
    <property type="protein sequence ID" value="EKS33124.1"/>
    <property type="molecule type" value="Genomic_DNA"/>
</dbReference>
<dbReference type="Proteomes" id="UP000001095">
    <property type="component" value="Unassembled WGS sequence"/>
</dbReference>
<dbReference type="Pfam" id="PF12071">
    <property type="entry name" value="DUF3551"/>
    <property type="match status" value="1"/>
</dbReference>
<evidence type="ECO:0000313" key="3">
    <source>
        <dbReference type="Proteomes" id="UP000001095"/>
    </source>
</evidence>
<gene>
    <name evidence="2" type="ORF">HMPREF9696_03165</name>
</gene>
<dbReference type="HOGENOM" id="CLU_2614102_0_0_5"/>
<evidence type="ECO:0008006" key="4">
    <source>
        <dbReference type="Google" id="ProtNLM"/>
    </source>
</evidence>
<dbReference type="AlphaFoldDB" id="K8NXA4"/>
<reference evidence="2 3" key="1">
    <citation type="submission" date="2012-04" db="EMBL/GenBank/DDBJ databases">
        <title>The Genome Sequence of Afipia clevelandensis ATCC 49720.</title>
        <authorList>
            <consortium name="The Broad Institute Genome Sequencing Platform"/>
            <person name="Earl A."/>
            <person name="Ward D."/>
            <person name="Feldgarden M."/>
            <person name="Gevers D."/>
            <person name="Huys G."/>
            <person name="Walker B."/>
            <person name="Young S.K."/>
            <person name="Zeng Q."/>
            <person name="Gargeya S."/>
            <person name="Fitzgerald M."/>
            <person name="Haas B."/>
            <person name="Abouelleil A."/>
            <person name="Alvarado L."/>
            <person name="Arachchi H.M."/>
            <person name="Berlin A."/>
            <person name="Chapman S.B."/>
            <person name="Goldberg J."/>
            <person name="Griggs A."/>
            <person name="Gujja S."/>
            <person name="Hansen M."/>
            <person name="Howarth C."/>
            <person name="Imamovic A."/>
            <person name="Larimer J."/>
            <person name="McCowen C."/>
            <person name="Montmayeur A."/>
            <person name="Murphy C."/>
            <person name="Neiman D."/>
            <person name="Pearson M."/>
            <person name="Priest M."/>
            <person name="Roberts A."/>
            <person name="Saif S."/>
            <person name="Shea T."/>
            <person name="Sisk P."/>
            <person name="Sykes S."/>
            <person name="Wortman J."/>
            <person name="Nusbaum C."/>
            <person name="Birren B."/>
        </authorList>
    </citation>
    <scope>NUCLEOTIDE SEQUENCE [LARGE SCALE GENOMIC DNA]</scope>
    <source>
        <strain evidence="2 3">ATCC 49720</strain>
    </source>
</reference>
<evidence type="ECO:0000256" key="1">
    <source>
        <dbReference type="SAM" id="SignalP"/>
    </source>
</evidence>
<dbReference type="InterPro" id="IPR021937">
    <property type="entry name" value="DUF3551"/>
</dbReference>
<proteinExistence type="predicted"/>
<organism evidence="2 3">
    <name type="scientific">Afipia clevelandensis ATCC 49720</name>
    <dbReference type="NCBI Taxonomy" id="883079"/>
    <lineage>
        <taxon>Bacteria</taxon>
        <taxon>Pseudomonadati</taxon>
        <taxon>Pseudomonadota</taxon>
        <taxon>Alphaproteobacteria</taxon>
        <taxon>Hyphomicrobiales</taxon>
        <taxon>Nitrobacteraceae</taxon>
        <taxon>Afipia</taxon>
    </lineage>
</organism>
<protein>
    <recommendedName>
        <fullName evidence="4">DUF3551 domain-containing protein</fullName>
    </recommendedName>
</protein>
<name>K8NXA4_9BRAD</name>